<keyword evidence="5" id="KW-1185">Reference proteome</keyword>
<dbReference type="EMBL" id="JAFJYC010000001">
    <property type="protein sequence ID" value="MBT9432227.1"/>
    <property type="molecule type" value="Genomic_DNA"/>
</dbReference>
<name>A0ABS5YC00_9GAMM</name>
<comment type="similarity">
    <text evidence="1">Belongs to the ribosome association toxin RatA family.</text>
</comment>
<dbReference type="PANTHER" id="PTHR12901:SF10">
    <property type="entry name" value="COENZYME Q-BINDING PROTEIN COQ10, MITOCHONDRIAL"/>
    <property type="match status" value="1"/>
</dbReference>
<feature type="domain" description="Coenzyme Q-binding protein COQ10 START" evidence="3">
    <location>
        <begin position="10"/>
        <end position="135"/>
    </location>
</feature>
<dbReference type="InterPro" id="IPR005031">
    <property type="entry name" value="COQ10_START"/>
</dbReference>
<dbReference type="PANTHER" id="PTHR12901">
    <property type="entry name" value="SPERM PROTEIN HOMOLOG"/>
    <property type="match status" value="1"/>
</dbReference>
<reference evidence="4 5" key="1">
    <citation type="journal article" date="2021" name="Genome Biol. Evol.">
        <title>The evolution of interdependence in a four-way mealybug symbiosis.</title>
        <authorList>
            <person name="Garber A.I."/>
            <person name="Kupper M."/>
            <person name="Laetsch D.R."/>
            <person name="Weldon S.R."/>
            <person name="Ladinsky M.S."/>
            <person name="Bjorkman P.J."/>
            <person name="McCutcheon J.P."/>
        </authorList>
    </citation>
    <scope>NUCLEOTIDE SEQUENCE [LARGE SCALE GENOMIC DNA]</scope>
    <source>
        <strain evidence="4">SOD</strain>
    </source>
</reference>
<dbReference type="InterPro" id="IPR044996">
    <property type="entry name" value="COQ10-like"/>
</dbReference>
<dbReference type="SUPFAM" id="SSF55961">
    <property type="entry name" value="Bet v1-like"/>
    <property type="match status" value="1"/>
</dbReference>
<comment type="caution">
    <text evidence="4">The sequence shown here is derived from an EMBL/GenBank/DDBJ whole genome shotgun (WGS) entry which is preliminary data.</text>
</comment>
<dbReference type="RefSeq" id="WP_215669396.1">
    <property type="nucleotide sequence ID" value="NZ_JAFJYC010000001.1"/>
</dbReference>
<evidence type="ECO:0000313" key="5">
    <source>
        <dbReference type="Proteomes" id="UP000811282"/>
    </source>
</evidence>
<evidence type="ECO:0000256" key="2">
    <source>
        <dbReference type="ARBA" id="ARBA00022649"/>
    </source>
</evidence>
<evidence type="ECO:0000259" key="3">
    <source>
        <dbReference type="Pfam" id="PF03364"/>
    </source>
</evidence>
<dbReference type="Pfam" id="PF03364">
    <property type="entry name" value="Polyketide_cyc"/>
    <property type="match status" value="1"/>
</dbReference>
<accession>A0ABS5YC00</accession>
<proteinExistence type="inferred from homology"/>
<keyword evidence="2" id="KW-1277">Toxin-antitoxin system</keyword>
<dbReference type="InterPro" id="IPR023393">
    <property type="entry name" value="START-like_dom_sf"/>
</dbReference>
<gene>
    <name evidence="4" type="ORF">JZM24_08995</name>
</gene>
<evidence type="ECO:0000256" key="1">
    <source>
        <dbReference type="ARBA" id="ARBA00008918"/>
    </source>
</evidence>
<protein>
    <submittedName>
        <fullName evidence="4">SRPBCC family protein</fullName>
    </submittedName>
</protein>
<dbReference type="Gene3D" id="3.30.530.20">
    <property type="match status" value="1"/>
</dbReference>
<sequence length="144" mass="16210">MPHITRSALVPYSAEQMFALVNDISAYPEFIPGCTASRVLEKNGSELTAEMNVSKAGISKSFTTRNVITENQSIVMRLVEGPFSSFAGDWRFIPLSEEASKVEFHLDFEFNSKLIELAFGRIFKEMANSMVMAFTRRAKEVYHA</sequence>
<dbReference type="Proteomes" id="UP000811282">
    <property type="component" value="Unassembled WGS sequence"/>
</dbReference>
<organism evidence="4 5">
    <name type="scientific">Candidatus Sodalis endolongispinus</name>
    <dbReference type="NCBI Taxonomy" id="2812662"/>
    <lineage>
        <taxon>Bacteria</taxon>
        <taxon>Pseudomonadati</taxon>
        <taxon>Pseudomonadota</taxon>
        <taxon>Gammaproteobacteria</taxon>
        <taxon>Enterobacterales</taxon>
        <taxon>Bruguierivoracaceae</taxon>
        <taxon>Sodalis</taxon>
    </lineage>
</organism>
<dbReference type="CDD" id="cd07813">
    <property type="entry name" value="COQ10p_like"/>
    <property type="match status" value="1"/>
</dbReference>
<evidence type="ECO:0000313" key="4">
    <source>
        <dbReference type="EMBL" id="MBT9432227.1"/>
    </source>
</evidence>